<sequence length="371" mass="39939">MDFTSALYLGARPVTFPAGLLLTSGRPAALQEPPWQRQVGQAVARRQGLEAGLLAPSTLHLFWDVFRLAPRSAVIFIDQTMYPVGQWGSQRAALRGLPVVPFRAADLPGLARRLHVCRQQGRTPWLLTDGWNLAAGRPAPLARYLALLAPDPAGVLLVDDTQAFGVLGARPDDAMPLGSGGGGSLPYLGLRSGKILTITSLAKGLGVPVAVLAGSAARLACFERRSEVRVHTSPVSNLHAWAAQEALRHDARHGDAARHQLGQRITAFRQALTTAEIEPLGGMFPVQRLLLPRATAALALHEQLRRQGIRALLLADEGRPAVPQLAFCLRADHSPADIGRVTRCLAALARSTDWFSPTAHVLIRHEHAPEL</sequence>
<dbReference type="Proteomes" id="UP000184418">
    <property type="component" value="Unassembled WGS sequence"/>
</dbReference>
<dbReference type="InterPro" id="IPR015422">
    <property type="entry name" value="PyrdxlP-dep_Trfase_small"/>
</dbReference>
<gene>
    <name evidence="2" type="ORF">SAMN02745146_3179</name>
</gene>
<dbReference type="Gene3D" id="3.90.1150.10">
    <property type="entry name" value="Aspartate Aminotransferase, domain 1"/>
    <property type="match status" value="1"/>
</dbReference>
<protein>
    <submittedName>
        <fullName evidence="2">8-amino-7-oxononanoate synthase</fullName>
    </submittedName>
</protein>
<dbReference type="Gene3D" id="3.40.640.10">
    <property type="entry name" value="Type I PLP-dependent aspartate aminotransferase-like (Major domain)"/>
    <property type="match status" value="1"/>
</dbReference>
<dbReference type="InterPro" id="IPR015421">
    <property type="entry name" value="PyrdxlP-dep_Trfase_major"/>
</dbReference>
<dbReference type="SUPFAM" id="SSF53383">
    <property type="entry name" value="PLP-dependent transferases"/>
    <property type="match status" value="1"/>
</dbReference>
<dbReference type="EMBL" id="FQYN01000007">
    <property type="protein sequence ID" value="SHJ47391.1"/>
    <property type="molecule type" value="Genomic_DNA"/>
</dbReference>
<dbReference type="Pfam" id="PF00155">
    <property type="entry name" value="Aminotran_1_2"/>
    <property type="match status" value="1"/>
</dbReference>
<feature type="domain" description="Aminotransferase class I/classII large" evidence="1">
    <location>
        <begin position="91"/>
        <end position="309"/>
    </location>
</feature>
<reference evidence="2 3" key="1">
    <citation type="submission" date="2016-11" db="EMBL/GenBank/DDBJ databases">
        <authorList>
            <person name="Jaros S."/>
            <person name="Januszkiewicz K."/>
            <person name="Wedrychowicz H."/>
        </authorList>
    </citation>
    <scope>NUCLEOTIDE SEQUENCE [LARGE SCALE GENOMIC DNA]</scope>
    <source>
        <strain evidence="2 3">DSM 21074</strain>
    </source>
</reference>
<keyword evidence="3" id="KW-1185">Reference proteome</keyword>
<dbReference type="STRING" id="1121955.SAMN02745146_3179"/>
<evidence type="ECO:0000313" key="2">
    <source>
        <dbReference type="EMBL" id="SHJ47391.1"/>
    </source>
</evidence>
<dbReference type="AlphaFoldDB" id="A0A1M6JKY6"/>
<evidence type="ECO:0000313" key="3">
    <source>
        <dbReference type="Proteomes" id="UP000184418"/>
    </source>
</evidence>
<dbReference type="InterPro" id="IPR015424">
    <property type="entry name" value="PyrdxlP-dep_Trfase"/>
</dbReference>
<dbReference type="OrthoDB" id="5496437at2"/>
<proteinExistence type="predicted"/>
<dbReference type="RefSeq" id="WP_143164180.1">
    <property type="nucleotide sequence ID" value="NZ_FQYN01000007.1"/>
</dbReference>
<dbReference type="GO" id="GO:0030170">
    <property type="term" value="F:pyridoxal phosphate binding"/>
    <property type="evidence" value="ECO:0007669"/>
    <property type="project" value="InterPro"/>
</dbReference>
<organism evidence="2 3">
    <name type="scientific">Hymenobacter daecheongensis DSM 21074</name>
    <dbReference type="NCBI Taxonomy" id="1121955"/>
    <lineage>
        <taxon>Bacteria</taxon>
        <taxon>Pseudomonadati</taxon>
        <taxon>Bacteroidota</taxon>
        <taxon>Cytophagia</taxon>
        <taxon>Cytophagales</taxon>
        <taxon>Hymenobacteraceae</taxon>
        <taxon>Hymenobacter</taxon>
    </lineage>
</organism>
<name>A0A1M6JKY6_9BACT</name>
<accession>A0A1M6JKY6</accession>
<evidence type="ECO:0000259" key="1">
    <source>
        <dbReference type="Pfam" id="PF00155"/>
    </source>
</evidence>
<dbReference type="InterPro" id="IPR004839">
    <property type="entry name" value="Aminotransferase_I/II_large"/>
</dbReference>